<dbReference type="AlphaFoldDB" id="A0A9Q0RTI8"/>
<reference evidence="1" key="1">
    <citation type="submission" date="2022-12" db="EMBL/GenBank/DDBJ databases">
        <title>Genome assemblies of Blomia tropicalis.</title>
        <authorList>
            <person name="Cui Y."/>
        </authorList>
    </citation>
    <scope>NUCLEOTIDE SEQUENCE</scope>
    <source>
        <tissue evidence="1">Adult mites</tissue>
    </source>
</reference>
<gene>
    <name evidence="1" type="ORF">RDWZM_004451</name>
</gene>
<dbReference type="Proteomes" id="UP001142055">
    <property type="component" value="Chromosome 1"/>
</dbReference>
<proteinExistence type="predicted"/>
<organism evidence="1 2">
    <name type="scientific">Blomia tropicalis</name>
    <name type="common">Mite</name>
    <dbReference type="NCBI Taxonomy" id="40697"/>
    <lineage>
        <taxon>Eukaryota</taxon>
        <taxon>Metazoa</taxon>
        <taxon>Ecdysozoa</taxon>
        <taxon>Arthropoda</taxon>
        <taxon>Chelicerata</taxon>
        <taxon>Arachnida</taxon>
        <taxon>Acari</taxon>
        <taxon>Acariformes</taxon>
        <taxon>Sarcoptiformes</taxon>
        <taxon>Astigmata</taxon>
        <taxon>Glycyphagoidea</taxon>
        <taxon>Echimyopodidae</taxon>
        <taxon>Blomia</taxon>
    </lineage>
</organism>
<comment type="caution">
    <text evidence="1">The sequence shown here is derived from an EMBL/GenBank/DDBJ whole genome shotgun (WGS) entry which is preliminary data.</text>
</comment>
<accession>A0A9Q0RTI8</accession>
<name>A0A9Q0RTI8_BLOTA</name>
<dbReference type="EMBL" id="JAPWDV010000001">
    <property type="protein sequence ID" value="KAJ6225906.1"/>
    <property type="molecule type" value="Genomic_DNA"/>
</dbReference>
<protein>
    <submittedName>
        <fullName evidence="1">Uncharacterized protein</fullName>
    </submittedName>
</protein>
<feature type="non-terminal residue" evidence="1">
    <location>
        <position position="55"/>
    </location>
</feature>
<evidence type="ECO:0000313" key="1">
    <source>
        <dbReference type="EMBL" id="KAJ6225906.1"/>
    </source>
</evidence>
<keyword evidence="2" id="KW-1185">Reference proteome</keyword>
<evidence type="ECO:0000313" key="2">
    <source>
        <dbReference type="Proteomes" id="UP001142055"/>
    </source>
</evidence>
<sequence length="55" mass="6448">MGVNGKRTRLCIRDIFDVRGLNEYTENRETLKEIKWSGILQPVFPSSTQTHRLDK</sequence>